<evidence type="ECO:0008006" key="4">
    <source>
        <dbReference type="Google" id="ProtNLM"/>
    </source>
</evidence>
<dbReference type="AlphaFoldDB" id="A0A2S8AFK2"/>
<protein>
    <recommendedName>
        <fullName evidence="4">DUF4831 domain-containing protein</fullName>
    </recommendedName>
</protein>
<dbReference type="EMBL" id="PSZM01000013">
    <property type="protein sequence ID" value="PQL94512.1"/>
    <property type="molecule type" value="Genomic_DNA"/>
</dbReference>
<proteinExistence type="predicted"/>
<gene>
    <name evidence="2" type="ORF">C4S77_02990</name>
</gene>
<keyword evidence="1" id="KW-0732">Signal</keyword>
<reference evidence="2 3" key="1">
    <citation type="submission" date="2018-02" db="EMBL/GenBank/DDBJ databases">
        <title>Genome sequences of Apibacter spp., gut symbionts of Asian honey bees.</title>
        <authorList>
            <person name="Kwong W.K."/>
            <person name="Steele M.I."/>
            <person name="Moran N.A."/>
        </authorList>
    </citation>
    <scope>NUCLEOTIDE SEQUENCE [LARGE SCALE GENOMIC DNA]</scope>
    <source>
        <strain evidence="3">wkB301</strain>
    </source>
</reference>
<name>A0A2S8AFK2_9FLAO</name>
<accession>A0A2S8AFK2</accession>
<organism evidence="2 3">
    <name type="scientific">Apibacter adventoris</name>
    <dbReference type="NCBI Taxonomy" id="1679466"/>
    <lineage>
        <taxon>Bacteria</taxon>
        <taxon>Pseudomonadati</taxon>
        <taxon>Bacteroidota</taxon>
        <taxon>Flavobacteriia</taxon>
        <taxon>Flavobacteriales</taxon>
        <taxon>Weeksellaceae</taxon>
        <taxon>Apibacter</taxon>
    </lineage>
</organism>
<evidence type="ECO:0000256" key="1">
    <source>
        <dbReference type="SAM" id="SignalP"/>
    </source>
</evidence>
<feature type="signal peptide" evidence="1">
    <location>
        <begin position="1"/>
        <end position="22"/>
    </location>
</feature>
<sequence length="356" mass="41797">MSRHIHKVIFCLLLVSSLFSCGQGNKERSLPQNDQIKKITIFKQPEIMNDTLKPYLFIPTPFISNTNIKNKSYNIYIVPSHVQMELYIGDIPPFIGGFWGYITKENDSFSAQIPINSCILKSGKYKVVGRIYPRYGETSFDYHSYLQMEGYYRKSGDWEDKYPMFTIETSDTKYDANDKPYNPIVGFPYFELQTEIEVEVPYEVEGWSHSVNLKEQNEEELKKEMQQRYDDIRQLIAKKDTAAFRQLIQEREDLLGTVYYYSEAEKENRIKDLLTVIMSEEFDIAPYPQEAQLLYFAEGKMVTLVDPVNREGVIRLVNRKDPKDIVSLEFRFHRKKPGQKLALFKVKNRVNYGIHD</sequence>
<evidence type="ECO:0000313" key="3">
    <source>
        <dbReference type="Proteomes" id="UP000238042"/>
    </source>
</evidence>
<evidence type="ECO:0000313" key="2">
    <source>
        <dbReference type="EMBL" id="PQL94512.1"/>
    </source>
</evidence>
<comment type="caution">
    <text evidence="2">The sequence shown here is derived from an EMBL/GenBank/DDBJ whole genome shotgun (WGS) entry which is preliminary data.</text>
</comment>
<dbReference type="OrthoDB" id="1149023at2"/>
<keyword evidence="3" id="KW-1185">Reference proteome</keyword>
<dbReference type="RefSeq" id="WP_105245976.1">
    <property type="nucleotide sequence ID" value="NZ_PSZM01000013.1"/>
</dbReference>
<feature type="chain" id="PRO_5015529132" description="DUF4831 domain-containing protein" evidence="1">
    <location>
        <begin position="23"/>
        <end position="356"/>
    </location>
</feature>
<dbReference type="PROSITE" id="PS51257">
    <property type="entry name" value="PROKAR_LIPOPROTEIN"/>
    <property type="match status" value="1"/>
</dbReference>
<dbReference type="Proteomes" id="UP000238042">
    <property type="component" value="Unassembled WGS sequence"/>
</dbReference>